<dbReference type="RefSeq" id="WP_351961131.1">
    <property type="nucleotide sequence ID" value="NZ_JBEOZM010000025.1"/>
</dbReference>
<dbReference type="InterPro" id="IPR010921">
    <property type="entry name" value="Trp_repressor/repl_initiator"/>
</dbReference>
<comment type="caution">
    <text evidence="3">The sequence shown here is derived from an EMBL/GenBank/DDBJ whole genome shotgun (WGS) entry which is preliminary data.</text>
</comment>
<keyword evidence="4" id="KW-1185">Reference proteome</keyword>
<evidence type="ECO:0000256" key="1">
    <source>
        <dbReference type="SAM" id="MobiDB-lite"/>
    </source>
</evidence>
<feature type="signal peptide" evidence="2">
    <location>
        <begin position="1"/>
        <end position="29"/>
    </location>
</feature>
<proteinExistence type="predicted"/>
<gene>
    <name evidence="3" type="ORF">ABT211_37035</name>
</gene>
<dbReference type="SUPFAM" id="SSF48295">
    <property type="entry name" value="TrpR-like"/>
    <property type="match status" value="1"/>
</dbReference>
<feature type="compositionally biased region" description="Gly residues" evidence="1">
    <location>
        <begin position="50"/>
        <end position="62"/>
    </location>
</feature>
<feature type="compositionally biased region" description="Basic and acidic residues" evidence="1">
    <location>
        <begin position="83"/>
        <end position="92"/>
    </location>
</feature>
<dbReference type="EMBL" id="JBEOZM010000025">
    <property type="protein sequence ID" value="MER6272835.1"/>
    <property type="molecule type" value="Genomic_DNA"/>
</dbReference>
<dbReference type="Pfam" id="PF06627">
    <property type="entry name" value="DUF1153"/>
    <property type="match status" value="1"/>
</dbReference>
<dbReference type="PROSITE" id="PS51257">
    <property type="entry name" value="PROKAR_LIPOPROTEIN"/>
    <property type="match status" value="1"/>
</dbReference>
<sequence length="149" mass="15272">MSRNRWQRPFVLAMASVALAAGTACAAQAAPGITPAAGRTVPAAPSSHCGQGGEGGKGGAPGRPGEPGEPGKPGHPGCLKLGDLPDKPKSDLTGLDRARIVLAVESGQTTKADVVKKYKISEKEFDTWDRQLRGGDWAALLGLDSLFGS</sequence>
<reference evidence="3 4" key="1">
    <citation type="submission" date="2024-06" db="EMBL/GenBank/DDBJ databases">
        <title>The Natural Products Discovery Center: Release of the First 8490 Sequenced Strains for Exploring Actinobacteria Biosynthetic Diversity.</title>
        <authorList>
            <person name="Kalkreuter E."/>
            <person name="Kautsar S.A."/>
            <person name="Yang D."/>
            <person name="Bader C.D."/>
            <person name="Teijaro C.N."/>
            <person name="Fluegel L."/>
            <person name="Davis C.M."/>
            <person name="Simpson J.R."/>
            <person name="Lauterbach L."/>
            <person name="Steele A.D."/>
            <person name="Gui C."/>
            <person name="Meng S."/>
            <person name="Li G."/>
            <person name="Viehrig K."/>
            <person name="Ye F."/>
            <person name="Su P."/>
            <person name="Kiefer A.F."/>
            <person name="Nichols A."/>
            <person name="Cepeda A.J."/>
            <person name="Yan W."/>
            <person name="Fan B."/>
            <person name="Jiang Y."/>
            <person name="Adhikari A."/>
            <person name="Zheng C.-J."/>
            <person name="Schuster L."/>
            <person name="Cowan T.M."/>
            <person name="Smanski M.J."/>
            <person name="Chevrette M.G."/>
            <person name="De Carvalho L.P.S."/>
            <person name="Shen B."/>
        </authorList>
    </citation>
    <scope>NUCLEOTIDE SEQUENCE [LARGE SCALE GENOMIC DNA]</scope>
    <source>
        <strain evidence="3 4">NPDC001694</strain>
    </source>
</reference>
<dbReference type="Proteomes" id="UP001490365">
    <property type="component" value="Unassembled WGS sequence"/>
</dbReference>
<accession>A0ABV1TS45</accession>
<protein>
    <submittedName>
        <fullName evidence="3">DUF1153 domain-containing protein</fullName>
    </submittedName>
</protein>
<keyword evidence="2" id="KW-0732">Signal</keyword>
<dbReference type="InterPro" id="IPR036388">
    <property type="entry name" value="WH-like_DNA-bd_sf"/>
</dbReference>
<name>A0ABV1TS45_9ACTN</name>
<dbReference type="InterPro" id="IPR009534">
    <property type="entry name" value="DUF1153"/>
</dbReference>
<feature type="chain" id="PRO_5045138901" evidence="2">
    <location>
        <begin position="30"/>
        <end position="149"/>
    </location>
</feature>
<evidence type="ECO:0000313" key="4">
    <source>
        <dbReference type="Proteomes" id="UP001490365"/>
    </source>
</evidence>
<feature type="region of interest" description="Disordered" evidence="1">
    <location>
        <begin position="35"/>
        <end position="92"/>
    </location>
</feature>
<dbReference type="Gene3D" id="1.10.10.10">
    <property type="entry name" value="Winged helix-like DNA-binding domain superfamily/Winged helix DNA-binding domain"/>
    <property type="match status" value="1"/>
</dbReference>
<evidence type="ECO:0000256" key="2">
    <source>
        <dbReference type="SAM" id="SignalP"/>
    </source>
</evidence>
<evidence type="ECO:0000313" key="3">
    <source>
        <dbReference type="EMBL" id="MER6272835.1"/>
    </source>
</evidence>
<organism evidence="3 4">
    <name type="scientific">Streptomyces sp. 900105755</name>
    <dbReference type="NCBI Taxonomy" id="3154389"/>
    <lineage>
        <taxon>Bacteria</taxon>
        <taxon>Bacillati</taxon>
        <taxon>Actinomycetota</taxon>
        <taxon>Actinomycetes</taxon>
        <taxon>Kitasatosporales</taxon>
        <taxon>Streptomycetaceae</taxon>
        <taxon>Streptomyces</taxon>
    </lineage>
</organism>